<evidence type="ECO:0000256" key="1">
    <source>
        <dbReference type="ARBA" id="ARBA00022884"/>
    </source>
</evidence>
<dbReference type="InterPro" id="IPR015847">
    <property type="entry name" value="ExoRNase_PH_dom2"/>
</dbReference>
<evidence type="ECO:0000313" key="4">
    <source>
        <dbReference type="EMBL" id="GAG45074.1"/>
    </source>
</evidence>
<dbReference type="InterPro" id="IPR012162">
    <property type="entry name" value="PNPase"/>
</dbReference>
<dbReference type="PANTHER" id="PTHR11252:SF0">
    <property type="entry name" value="POLYRIBONUCLEOTIDE NUCLEOTIDYLTRANSFERASE 1, MITOCHONDRIAL"/>
    <property type="match status" value="1"/>
</dbReference>
<comment type="caution">
    <text evidence="4">The sequence shown here is derived from an EMBL/GenBank/DDBJ whole genome shotgun (WGS) entry which is preliminary data.</text>
</comment>
<dbReference type="Gene3D" id="3.30.230.70">
    <property type="entry name" value="GHMP Kinase, N-terminal domain"/>
    <property type="match status" value="1"/>
</dbReference>
<dbReference type="PANTHER" id="PTHR11252">
    <property type="entry name" value="POLYRIBONUCLEOTIDE NUCLEOTIDYLTRANSFERASE"/>
    <property type="match status" value="1"/>
</dbReference>
<keyword evidence="1" id="KW-0694">RNA-binding</keyword>
<dbReference type="InterPro" id="IPR036345">
    <property type="entry name" value="ExoRNase_PH_dom2_sf"/>
</dbReference>
<dbReference type="Pfam" id="PF03725">
    <property type="entry name" value="RNase_PH_C"/>
    <property type="match status" value="1"/>
</dbReference>
<dbReference type="InterPro" id="IPR001247">
    <property type="entry name" value="ExoRNase_PH_dom1"/>
</dbReference>
<protein>
    <submittedName>
        <fullName evidence="4">Uncharacterized protein</fullName>
    </submittedName>
</protein>
<feature type="non-terminal residue" evidence="4">
    <location>
        <position position="166"/>
    </location>
</feature>
<dbReference type="SUPFAM" id="SSF55666">
    <property type="entry name" value="Ribonuclease PH domain 2-like"/>
    <property type="match status" value="1"/>
</dbReference>
<sequence>AREVGHGALAERALNPIIPVGDRFPYTIRIVSDIMESNGSSSMASVCGGALAMMDCGVPIKAPVAGIAMGLIKEEDKVIVLTDILGDEDHFGDMDFKVTGTTEGITALQMDIKIKGLDLDTMRMAMEKAKTARLHILSEMNKAIDKPRGELSQYAPRIITIKINPE</sequence>
<dbReference type="GO" id="GO:0000175">
    <property type="term" value="F:3'-5'-RNA exonuclease activity"/>
    <property type="evidence" value="ECO:0007669"/>
    <property type="project" value="TreeGrafter"/>
</dbReference>
<organism evidence="4">
    <name type="scientific">marine sediment metagenome</name>
    <dbReference type="NCBI Taxonomy" id="412755"/>
    <lineage>
        <taxon>unclassified sequences</taxon>
        <taxon>metagenomes</taxon>
        <taxon>ecological metagenomes</taxon>
    </lineage>
</organism>
<feature type="non-terminal residue" evidence="4">
    <location>
        <position position="1"/>
    </location>
</feature>
<gene>
    <name evidence="4" type="ORF">S01H1_83425</name>
</gene>
<dbReference type="InterPro" id="IPR020568">
    <property type="entry name" value="Ribosomal_Su5_D2-typ_SF"/>
</dbReference>
<dbReference type="Pfam" id="PF01138">
    <property type="entry name" value="RNase_PH"/>
    <property type="match status" value="1"/>
</dbReference>
<proteinExistence type="predicted"/>
<dbReference type="GO" id="GO:0003723">
    <property type="term" value="F:RNA binding"/>
    <property type="evidence" value="ECO:0007669"/>
    <property type="project" value="UniProtKB-KW"/>
</dbReference>
<name>X0XPI3_9ZZZZ</name>
<accession>X0XPI3</accession>
<evidence type="ECO:0000259" key="3">
    <source>
        <dbReference type="Pfam" id="PF03725"/>
    </source>
</evidence>
<dbReference type="InterPro" id="IPR027408">
    <property type="entry name" value="PNPase/RNase_PH_dom_sf"/>
</dbReference>
<dbReference type="EMBL" id="BARS01056712">
    <property type="protein sequence ID" value="GAG45074.1"/>
    <property type="molecule type" value="Genomic_DNA"/>
</dbReference>
<feature type="domain" description="Exoribonuclease phosphorolytic" evidence="2">
    <location>
        <begin position="2"/>
        <end position="59"/>
    </location>
</feature>
<dbReference type="GO" id="GO:0005829">
    <property type="term" value="C:cytosol"/>
    <property type="evidence" value="ECO:0007669"/>
    <property type="project" value="TreeGrafter"/>
</dbReference>
<dbReference type="AlphaFoldDB" id="X0XPI3"/>
<evidence type="ECO:0000259" key="2">
    <source>
        <dbReference type="Pfam" id="PF01138"/>
    </source>
</evidence>
<feature type="domain" description="Exoribonuclease phosphorolytic" evidence="3">
    <location>
        <begin position="63"/>
        <end position="131"/>
    </location>
</feature>
<dbReference type="SUPFAM" id="SSF54211">
    <property type="entry name" value="Ribosomal protein S5 domain 2-like"/>
    <property type="match status" value="1"/>
</dbReference>
<reference evidence="4" key="1">
    <citation type="journal article" date="2014" name="Front. Microbiol.">
        <title>High frequency of phylogenetically diverse reductive dehalogenase-homologous genes in deep subseafloor sedimentary metagenomes.</title>
        <authorList>
            <person name="Kawai M."/>
            <person name="Futagami T."/>
            <person name="Toyoda A."/>
            <person name="Takaki Y."/>
            <person name="Nishi S."/>
            <person name="Hori S."/>
            <person name="Arai W."/>
            <person name="Tsubouchi T."/>
            <person name="Morono Y."/>
            <person name="Uchiyama I."/>
            <person name="Ito T."/>
            <person name="Fujiyama A."/>
            <person name="Inagaki F."/>
            <person name="Takami H."/>
        </authorList>
    </citation>
    <scope>NUCLEOTIDE SEQUENCE</scope>
    <source>
        <strain evidence="4">Expedition CK06-06</strain>
    </source>
</reference>
<dbReference type="GO" id="GO:0004654">
    <property type="term" value="F:polyribonucleotide nucleotidyltransferase activity"/>
    <property type="evidence" value="ECO:0007669"/>
    <property type="project" value="InterPro"/>
</dbReference>
<dbReference type="GO" id="GO:0006402">
    <property type="term" value="P:mRNA catabolic process"/>
    <property type="evidence" value="ECO:0007669"/>
    <property type="project" value="InterPro"/>
</dbReference>